<dbReference type="GO" id="GO:0005737">
    <property type="term" value="C:cytoplasm"/>
    <property type="evidence" value="ECO:0007669"/>
    <property type="project" value="InterPro"/>
</dbReference>
<dbReference type="GO" id="GO:0009346">
    <property type="term" value="C:ATP-independent citrate lyase complex"/>
    <property type="evidence" value="ECO:0007669"/>
    <property type="project" value="InterPro"/>
</dbReference>
<dbReference type="GO" id="GO:0006084">
    <property type="term" value="P:acetyl-CoA metabolic process"/>
    <property type="evidence" value="ECO:0007669"/>
    <property type="project" value="InterPro"/>
</dbReference>
<dbReference type="EMBL" id="CAADJA010000002">
    <property type="protein sequence ID" value="VFS48508.1"/>
    <property type="molecule type" value="Genomic_DNA"/>
</dbReference>
<accession>A0A484ZKS1</accession>
<proteinExistence type="predicted"/>
<dbReference type="EC" id="4.1.3.6" evidence="1"/>
<keyword evidence="1" id="KW-0456">Lyase</keyword>
<dbReference type="InterPro" id="IPR037171">
    <property type="entry name" value="NagB/RpiA_transferase-like"/>
</dbReference>
<sequence>MYANPFNSGCVVNQLDCVVLGATEMDTRFNVNVVTGSDGHIMGGSGGHSDAAAGAKLTIVTANLLRSRLPILRDDIVTITTPGETVDILVTEYGIAVNPRRQDLIERFTAAGLPLMTIEQMKSLAEEIAGVPEPISLSEKIIAVVEYRDGTIIDVVLSTRGLIVTGAVYAAPDSFNIRRN</sequence>
<dbReference type="AlphaFoldDB" id="A0A484ZKS1"/>
<dbReference type="PANTHER" id="PTHR40596:SF1">
    <property type="entry name" value="CITRATE LYASE ALPHA CHAIN"/>
    <property type="match status" value="1"/>
</dbReference>
<dbReference type="Gene3D" id="3.40.1080.10">
    <property type="entry name" value="Glutaconate Coenzyme A-transferase"/>
    <property type="match status" value="1"/>
</dbReference>
<dbReference type="PANTHER" id="PTHR40596">
    <property type="entry name" value="CITRATE LYASE ALPHA CHAIN"/>
    <property type="match status" value="1"/>
</dbReference>
<protein>
    <submittedName>
        <fullName evidence="1">Citrate lyase alpha chain</fullName>
        <ecNumber evidence="1">4.1.3.6</ecNumber>
    </submittedName>
</protein>
<dbReference type="SUPFAM" id="SSF100950">
    <property type="entry name" value="NagB/RpiA/CoA transferase-like"/>
    <property type="match status" value="1"/>
</dbReference>
<dbReference type="GO" id="GO:0008815">
    <property type="term" value="F:citrate (pro-3S)-lyase activity"/>
    <property type="evidence" value="ECO:0007669"/>
    <property type="project" value="UniProtKB-EC"/>
</dbReference>
<organism evidence="1 2">
    <name type="scientific">Budvicia aquatica</name>
    <dbReference type="NCBI Taxonomy" id="82979"/>
    <lineage>
        <taxon>Bacteria</taxon>
        <taxon>Pseudomonadati</taxon>
        <taxon>Pseudomonadota</taxon>
        <taxon>Gammaproteobacteria</taxon>
        <taxon>Enterobacterales</taxon>
        <taxon>Budviciaceae</taxon>
        <taxon>Budvicia</taxon>
    </lineage>
</organism>
<dbReference type="Pfam" id="PF04223">
    <property type="entry name" value="CitF"/>
    <property type="match status" value="1"/>
</dbReference>
<gene>
    <name evidence="1" type="primary">citF_2</name>
    <name evidence="1" type="ORF">NCTC12282_03232</name>
</gene>
<dbReference type="GO" id="GO:0008814">
    <property type="term" value="F:citrate CoA-transferase activity"/>
    <property type="evidence" value="ECO:0007669"/>
    <property type="project" value="InterPro"/>
</dbReference>
<dbReference type="InterPro" id="IPR006472">
    <property type="entry name" value="Citrate_lyase_asu"/>
</dbReference>
<dbReference type="Proteomes" id="UP000373449">
    <property type="component" value="Unassembled WGS sequence"/>
</dbReference>
<reference evidence="1 2" key="1">
    <citation type="submission" date="2019-03" db="EMBL/GenBank/DDBJ databases">
        <authorList>
            <consortium name="Pathogen Informatics"/>
        </authorList>
    </citation>
    <scope>NUCLEOTIDE SEQUENCE [LARGE SCALE GENOMIC DNA]</scope>
    <source>
        <strain evidence="1 2">NCTC12282</strain>
    </source>
</reference>
<evidence type="ECO:0000313" key="2">
    <source>
        <dbReference type="Proteomes" id="UP000373449"/>
    </source>
</evidence>
<evidence type="ECO:0000313" key="1">
    <source>
        <dbReference type="EMBL" id="VFS48508.1"/>
    </source>
</evidence>
<name>A0A484ZKS1_9GAMM</name>